<dbReference type="AlphaFoldDB" id="A0AAW2Z956"/>
<organism evidence="4 5">
    <name type="scientific">Acrasis kona</name>
    <dbReference type="NCBI Taxonomy" id="1008807"/>
    <lineage>
        <taxon>Eukaryota</taxon>
        <taxon>Discoba</taxon>
        <taxon>Heterolobosea</taxon>
        <taxon>Tetramitia</taxon>
        <taxon>Eutetramitia</taxon>
        <taxon>Acrasidae</taxon>
        <taxon>Acrasis</taxon>
    </lineage>
</organism>
<dbReference type="Proteomes" id="UP001431209">
    <property type="component" value="Unassembled WGS sequence"/>
</dbReference>
<name>A0AAW2Z956_9EUKA</name>
<dbReference type="Pfam" id="PF00887">
    <property type="entry name" value="ACBP"/>
    <property type="match status" value="1"/>
</dbReference>
<keyword evidence="5" id="KW-1185">Reference proteome</keyword>
<dbReference type="PANTHER" id="PTHR23310:SF62">
    <property type="entry name" value="ACYL-COA BINDING PROTEIN 1, ISOFORM A"/>
    <property type="match status" value="1"/>
</dbReference>
<evidence type="ECO:0000256" key="1">
    <source>
        <dbReference type="ARBA" id="ARBA00005567"/>
    </source>
</evidence>
<dbReference type="EMBL" id="JAOPGA020001197">
    <property type="protein sequence ID" value="KAL0485990.1"/>
    <property type="molecule type" value="Genomic_DNA"/>
</dbReference>
<evidence type="ECO:0000259" key="3">
    <source>
        <dbReference type="PROSITE" id="PS51228"/>
    </source>
</evidence>
<reference evidence="4 5" key="1">
    <citation type="submission" date="2024-03" db="EMBL/GenBank/DDBJ databases">
        <title>The Acrasis kona genome and developmental transcriptomes reveal deep origins of eukaryotic multicellular pathways.</title>
        <authorList>
            <person name="Sheikh S."/>
            <person name="Fu C.-J."/>
            <person name="Brown M.W."/>
            <person name="Baldauf S.L."/>
        </authorList>
    </citation>
    <scope>NUCLEOTIDE SEQUENCE [LARGE SCALE GENOMIC DNA]</scope>
    <source>
        <strain evidence="4 5">ATCC MYA-3509</strain>
    </source>
</reference>
<accession>A0AAW2Z956</accession>
<sequence>MSDIEAQFNKAAEDVKNLASTPDNEELLTLYGLFKQATAGDVTGDRPGLFDPKGKAKYDAWKKNEGMDQTDAKNEYVKVANTLIAKYKLK</sequence>
<dbReference type="InterPro" id="IPR035984">
    <property type="entry name" value="Acyl-CoA-binding_sf"/>
</dbReference>
<comment type="caution">
    <text evidence="4">The sequence shown here is derived from an EMBL/GenBank/DDBJ whole genome shotgun (WGS) entry which is preliminary data.</text>
</comment>
<dbReference type="InterPro" id="IPR000582">
    <property type="entry name" value="Acyl-CoA-binding_protein"/>
</dbReference>
<dbReference type="PANTHER" id="PTHR23310">
    <property type="entry name" value="ACYL-COA-BINDING PROTEIN, ACBP"/>
    <property type="match status" value="1"/>
</dbReference>
<dbReference type="PRINTS" id="PR00689">
    <property type="entry name" value="ACOABINDINGP"/>
</dbReference>
<evidence type="ECO:0000256" key="2">
    <source>
        <dbReference type="ARBA" id="ARBA00023121"/>
    </source>
</evidence>
<dbReference type="PROSITE" id="PS51228">
    <property type="entry name" value="ACB_2"/>
    <property type="match status" value="1"/>
</dbReference>
<dbReference type="GO" id="GO:0000062">
    <property type="term" value="F:fatty-acyl-CoA binding"/>
    <property type="evidence" value="ECO:0007669"/>
    <property type="project" value="InterPro"/>
</dbReference>
<dbReference type="Gene3D" id="1.20.80.10">
    <property type="match status" value="1"/>
</dbReference>
<proteinExistence type="inferred from homology"/>
<gene>
    <name evidence="4" type="ORF">AKO1_012261</name>
</gene>
<dbReference type="InterPro" id="IPR014352">
    <property type="entry name" value="FERM/acyl-CoA-bd_prot_sf"/>
</dbReference>
<evidence type="ECO:0000313" key="4">
    <source>
        <dbReference type="EMBL" id="KAL0485990.1"/>
    </source>
</evidence>
<protein>
    <submittedName>
        <fullName evidence="4">Acyl-CoA-binding protein</fullName>
    </submittedName>
</protein>
<keyword evidence="2" id="KW-0446">Lipid-binding</keyword>
<feature type="domain" description="ACB" evidence="3">
    <location>
        <begin position="4"/>
        <end position="89"/>
    </location>
</feature>
<evidence type="ECO:0000313" key="5">
    <source>
        <dbReference type="Proteomes" id="UP001431209"/>
    </source>
</evidence>
<dbReference type="SUPFAM" id="SSF47027">
    <property type="entry name" value="Acyl-CoA binding protein"/>
    <property type="match status" value="1"/>
</dbReference>
<dbReference type="GO" id="GO:0006631">
    <property type="term" value="P:fatty acid metabolic process"/>
    <property type="evidence" value="ECO:0007669"/>
    <property type="project" value="TreeGrafter"/>
</dbReference>
<comment type="similarity">
    <text evidence="1">Belongs to the ACBP family.</text>
</comment>